<evidence type="ECO:0000313" key="1">
    <source>
        <dbReference type="EMBL" id="JAH15790.1"/>
    </source>
</evidence>
<name>A0A0E9QHI6_ANGAN</name>
<accession>A0A0E9QHI6</accession>
<protein>
    <submittedName>
        <fullName evidence="1">Uncharacterized protein</fullName>
    </submittedName>
</protein>
<proteinExistence type="predicted"/>
<sequence length="39" mass="4217">MAHGPKESFSENVTSLSALNCCSRTDLEITRSTTASSRK</sequence>
<dbReference type="EMBL" id="GBXM01092787">
    <property type="protein sequence ID" value="JAH15790.1"/>
    <property type="molecule type" value="Transcribed_RNA"/>
</dbReference>
<organism evidence="1">
    <name type="scientific">Anguilla anguilla</name>
    <name type="common">European freshwater eel</name>
    <name type="synonym">Muraena anguilla</name>
    <dbReference type="NCBI Taxonomy" id="7936"/>
    <lineage>
        <taxon>Eukaryota</taxon>
        <taxon>Metazoa</taxon>
        <taxon>Chordata</taxon>
        <taxon>Craniata</taxon>
        <taxon>Vertebrata</taxon>
        <taxon>Euteleostomi</taxon>
        <taxon>Actinopterygii</taxon>
        <taxon>Neopterygii</taxon>
        <taxon>Teleostei</taxon>
        <taxon>Anguilliformes</taxon>
        <taxon>Anguillidae</taxon>
        <taxon>Anguilla</taxon>
    </lineage>
</organism>
<reference evidence="1" key="1">
    <citation type="submission" date="2014-11" db="EMBL/GenBank/DDBJ databases">
        <authorList>
            <person name="Amaro Gonzalez C."/>
        </authorList>
    </citation>
    <scope>NUCLEOTIDE SEQUENCE</scope>
</reference>
<reference evidence="1" key="2">
    <citation type="journal article" date="2015" name="Fish Shellfish Immunol.">
        <title>Early steps in the European eel (Anguilla anguilla)-Vibrio vulnificus interaction in the gills: Role of the RtxA13 toxin.</title>
        <authorList>
            <person name="Callol A."/>
            <person name="Pajuelo D."/>
            <person name="Ebbesson L."/>
            <person name="Teles M."/>
            <person name="MacKenzie S."/>
            <person name="Amaro C."/>
        </authorList>
    </citation>
    <scope>NUCLEOTIDE SEQUENCE</scope>
</reference>
<dbReference type="AlphaFoldDB" id="A0A0E9QHI6"/>